<dbReference type="AlphaFoldDB" id="A0A5N4CAA2"/>
<sequence length="237" mass="26039">MLFIPFTGVSTEESLVRSNPAMFITVMFGAGCWELVNPCCSLVTLTAHLRRRGQVPPDVTIALLAEDGHLVSLGEGLEEETSLTPFVGSLLLQERGTYVLVQVISKWGLRLPAVAMLESSGFRVRGGGGDHQASQEISLHPSAEGEGAAPTRYESMLENLDDWYPELAEELRWLSGLPSVGDGWRRRAGTRRGHQEQGPPSRQRVGSLLSRTRQLGQEPVPATRVQPDIMVWLVVKE</sequence>
<proteinExistence type="predicted"/>
<dbReference type="PANTHER" id="PTHR33887:SF1">
    <property type="entry name" value="GENE 867-RELATED"/>
    <property type="match status" value="1"/>
</dbReference>
<comment type="caution">
    <text evidence="2">The sequence shown here is derived from an EMBL/GenBank/DDBJ whole genome shotgun (WGS) entry which is preliminary data.</text>
</comment>
<reference evidence="2 3" key="1">
    <citation type="journal article" date="2019" name="Mol. Ecol. Resour.">
        <title>Improving Illumina assemblies with Hi-C and long reads: an example with the North African dromedary.</title>
        <authorList>
            <person name="Elbers J.P."/>
            <person name="Rogers M.F."/>
            <person name="Perelman P.L."/>
            <person name="Proskuryakova A.A."/>
            <person name="Serdyukova N.A."/>
            <person name="Johnson W.E."/>
            <person name="Horin P."/>
            <person name="Corander J."/>
            <person name="Murphy D."/>
            <person name="Burger P.A."/>
        </authorList>
    </citation>
    <scope>NUCLEOTIDE SEQUENCE [LARGE SCALE GENOMIC DNA]</scope>
    <source>
        <strain evidence="2">Drom800</strain>
        <tissue evidence="2">Blood</tissue>
    </source>
</reference>
<organism evidence="2 3">
    <name type="scientific">Camelus dromedarius</name>
    <name type="common">Dromedary</name>
    <name type="synonym">Arabian camel</name>
    <dbReference type="NCBI Taxonomy" id="9838"/>
    <lineage>
        <taxon>Eukaryota</taxon>
        <taxon>Metazoa</taxon>
        <taxon>Chordata</taxon>
        <taxon>Craniata</taxon>
        <taxon>Vertebrata</taxon>
        <taxon>Euteleostomi</taxon>
        <taxon>Mammalia</taxon>
        <taxon>Eutheria</taxon>
        <taxon>Laurasiatheria</taxon>
        <taxon>Artiodactyla</taxon>
        <taxon>Tylopoda</taxon>
        <taxon>Camelidae</taxon>
        <taxon>Camelus</taxon>
    </lineage>
</organism>
<dbReference type="Proteomes" id="UP000299084">
    <property type="component" value="Unassembled WGS sequence"/>
</dbReference>
<keyword evidence="3" id="KW-1185">Reference proteome</keyword>
<feature type="region of interest" description="Disordered" evidence="1">
    <location>
        <begin position="126"/>
        <end position="149"/>
    </location>
</feature>
<dbReference type="PANTHER" id="PTHR33887">
    <property type="entry name" value="PB1 DOMAIN-CONTAINING PROTEIN"/>
    <property type="match status" value="1"/>
</dbReference>
<feature type="region of interest" description="Disordered" evidence="1">
    <location>
        <begin position="184"/>
        <end position="206"/>
    </location>
</feature>
<evidence type="ECO:0000256" key="1">
    <source>
        <dbReference type="SAM" id="MobiDB-lite"/>
    </source>
</evidence>
<dbReference type="InterPro" id="IPR039471">
    <property type="entry name" value="CXorf65-like"/>
</dbReference>
<name>A0A5N4CAA2_CAMDR</name>
<evidence type="ECO:0000313" key="2">
    <source>
        <dbReference type="EMBL" id="KAB1255304.1"/>
    </source>
</evidence>
<accession>A0A5N4CAA2</accession>
<gene>
    <name evidence="2" type="ORF">Cadr_000028319</name>
</gene>
<evidence type="ECO:0000313" key="3">
    <source>
        <dbReference type="Proteomes" id="UP000299084"/>
    </source>
</evidence>
<dbReference type="EMBL" id="JWIN03000032">
    <property type="protein sequence ID" value="KAB1255304.1"/>
    <property type="molecule type" value="Genomic_DNA"/>
</dbReference>
<protein>
    <submittedName>
        <fullName evidence="2">Uncharacterized protein</fullName>
    </submittedName>
</protein>
<dbReference type="Pfam" id="PF15874">
    <property type="entry name" value="Il2rg"/>
    <property type="match status" value="1"/>
</dbReference>